<dbReference type="SUPFAM" id="SSF89232">
    <property type="entry name" value="Hypothetical protein TM1070"/>
    <property type="match status" value="1"/>
</dbReference>
<evidence type="ECO:0008006" key="3">
    <source>
        <dbReference type="Google" id="ProtNLM"/>
    </source>
</evidence>
<protein>
    <recommendedName>
        <fullName evidence="3">Sensory rhodopsin transducer</fullName>
    </recommendedName>
</protein>
<sequence>MYTLGKKSWLVLGGHMPRLSTGFEPAFTSSDQLAILNTSPEDAELALTIYFTKGEPVGPFEFRVKARRIRKVRFNDLIDPQALPLAQDYACHIQSSQLVVVQFSRLNSGQRELALLGTMAFPADRQER</sequence>
<dbReference type="AlphaFoldDB" id="A0A0E3ZHA8"/>
<dbReference type="Gene3D" id="2.60.290.11">
    <property type="entry name" value="TM1070-like"/>
    <property type="match status" value="1"/>
</dbReference>
<dbReference type="EMBL" id="CP009621">
    <property type="protein sequence ID" value="AKD05350.1"/>
    <property type="molecule type" value="Genomic_DNA"/>
</dbReference>
<evidence type="ECO:0000313" key="2">
    <source>
        <dbReference type="Proteomes" id="UP000033109"/>
    </source>
</evidence>
<dbReference type="PATRIC" id="fig|400092.3.peg.5004"/>
<organism evidence="1 2">
    <name type="scientific">Pontibacter korlensis</name>
    <dbReference type="NCBI Taxonomy" id="400092"/>
    <lineage>
        <taxon>Bacteria</taxon>
        <taxon>Pseudomonadati</taxon>
        <taxon>Bacteroidota</taxon>
        <taxon>Cytophagia</taxon>
        <taxon>Cytophagales</taxon>
        <taxon>Hymenobacteraceae</taxon>
        <taxon>Pontibacter</taxon>
    </lineage>
</organism>
<dbReference type="InterPro" id="IPR009794">
    <property type="entry name" value="ASRT"/>
</dbReference>
<dbReference type="PIRSF" id="PIRSF008711">
    <property type="entry name" value="UCP008711"/>
    <property type="match status" value="1"/>
</dbReference>
<dbReference type="KEGG" id="pko:PKOR_22740"/>
<proteinExistence type="predicted"/>
<reference evidence="1 2" key="1">
    <citation type="journal article" date="2015" name="Sci. Rep.">
        <title>Unraveling adaptation of Pontibacter korlensis to radiation and infertility in desert through complete genome and comparative transcriptomic analysis.</title>
        <authorList>
            <person name="Dai J."/>
            <person name="Dai W."/>
            <person name="Qiu C."/>
            <person name="Yang Z."/>
            <person name="Zhang Y."/>
            <person name="Zhou M."/>
            <person name="Zhang L."/>
            <person name="Fang C."/>
            <person name="Gao Q."/>
            <person name="Yang Q."/>
            <person name="Li X."/>
            <person name="Wang Z."/>
            <person name="Wang Z."/>
            <person name="Jia Z."/>
            <person name="Chen X."/>
        </authorList>
    </citation>
    <scope>NUCLEOTIDE SEQUENCE [LARGE SCALE GENOMIC DNA]</scope>
    <source>
        <strain evidence="1 2">X14-1T</strain>
    </source>
</reference>
<accession>A0A0E3ZHA8</accession>
<dbReference type="STRING" id="400092.PKOR_22740"/>
<name>A0A0E3ZHA8_9BACT</name>
<dbReference type="Pfam" id="PF07100">
    <property type="entry name" value="ASRT"/>
    <property type="match status" value="1"/>
</dbReference>
<dbReference type="InterPro" id="IPR036698">
    <property type="entry name" value="TM1070-like_sf"/>
</dbReference>
<evidence type="ECO:0000313" key="1">
    <source>
        <dbReference type="EMBL" id="AKD05350.1"/>
    </source>
</evidence>
<dbReference type="HOGENOM" id="CLU_143451_0_0_10"/>
<keyword evidence="2" id="KW-1185">Reference proteome</keyword>
<dbReference type="Proteomes" id="UP000033109">
    <property type="component" value="Chromosome"/>
</dbReference>
<gene>
    <name evidence="1" type="ORF">PKOR_22740</name>
</gene>